<evidence type="ECO:0000313" key="5">
    <source>
        <dbReference type="EMBL" id="THY30549.1"/>
    </source>
</evidence>
<dbReference type="Pfam" id="PF00170">
    <property type="entry name" value="bZIP_1"/>
    <property type="match status" value="1"/>
</dbReference>
<dbReference type="GO" id="GO:0001228">
    <property type="term" value="F:DNA-binding transcription activator activity, RNA polymerase II-specific"/>
    <property type="evidence" value="ECO:0007669"/>
    <property type="project" value="TreeGrafter"/>
</dbReference>
<dbReference type="InterPro" id="IPR050936">
    <property type="entry name" value="AP-1-like"/>
</dbReference>
<evidence type="ECO:0000259" key="4">
    <source>
        <dbReference type="PROSITE" id="PS50217"/>
    </source>
</evidence>
<dbReference type="PANTHER" id="PTHR40621:SF8">
    <property type="entry name" value="AP-1-LIKE TRANSCRIPTION FACTOR YAP3"/>
    <property type="match status" value="1"/>
</dbReference>
<feature type="non-terminal residue" evidence="5">
    <location>
        <position position="1"/>
    </location>
</feature>
<feature type="compositionally biased region" description="Polar residues" evidence="3">
    <location>
        <begin position="265"/>
        <end position="277"/>
    </location>
</feature>
<dbReference type="AlphaFoldDB" id="A0A4S9LM93"/>
<dbReference type="PANTHER" id="PTHR40621">
    <property type="entry name" value="TRANSCRIPTION FACTOR KAPC-RELATED"/>
    <property type="match status" value="1"/>
</dbReference>
<dbReference type="PROSITE" id="PS50217">
    <property type="entry name" value="BZIP"/>
    <property type="match status" value="1"/>
</dbReference>
<evidence type="ECO:0000256" key="1">
    <source>
        <dbReference type="ARBA" id="ARBA00004123"/>
    </source>
</evidence>
<dbReference type="SMART" id="SM00338">
    <property type="entry name" value="BRLZ"/>
    <property type="match status" value="1"/>
</dbReference>
<protein>
    <recommendedName>
        <fullName evidence="4">BZIP domain-containing protein</fullName>
    </recommendedName>
</protein>
<feature type="region of interest" description="Disordered" evidence="3">
    <location>
        <begin position="186"/>
        <end position="224"/>
    </location>
</feature>
<dbReference type="GO" id="GO:0000976">
    <property type="term" value="F:transcription cis-regulatory region binding"/>
    <property type="evidence" value="ECO:0007669"/>
    <property type="project" value="InterPro"/>
</dbReference>
<dbReference type="CDD" id="cd14688">
    <property type="entry name" value="bZIP_YAP"/>
    <property type="match status" value="1"/>
</dbReference>
<dbReference type="SUPFAM" id="SSF57959">
    <property type="entry name" value="Leucine zipper domain"/>
    <property type="match status" value="1"/>
</dbReference>
<dbReference type="Proteomes" id="UP000306584">
    <property type="component" value="Unassembled WGS sequence"/>
</dbReference>
<dbReference type="PROSITE" id="PS00036">
    <property type="entry name" value="BZIP_BASIC"/>
    <property type="match status" value="1"/>
</dbReference>
<dbReference type="GO" id="GO:0090575">
    <property type="term" value="C:RNA polymerase II transcription regulator complex"/>
    <property type="evidence" value="ECO:0007669"/>
    <property type="project" value="TreeGrafter"/>
</dbReference>
<evidence type="ECO:0000256" key="3">
    <source>
        <dbReference type="SAM" id="MobiDB-lite"/>
    </source>
</evidence>
<proteinExistence type="predicted"/>
<gene>
    <name evidence="5" type="ORF">D6D01_03196</name>
</gene>
<dbReference type="EMBL" id="QZBD01000085">
    <property type="protein sequence ID" value="THY30549.1"/>
    <property type="molecule type" value="Genomic_DNA"/>
</dbReference>
<evidence type="ECO:0000256" key="2">
    <source>
        <dbReference type="ARBA" id="ARBA00023242"/>
    </source>
</evidence>
<feature type="domain" description="BZIP" evidence="4">
    <location>
        <begin position="200"/>
        <end position="263"/>
    </location>
</feature>
<comment type="subcellular location">
    <subcellularLocation>
        <location evidence="1">Nucleus</location>
    </subcellularLocation>
</comment>
<evidence type="ECO:0000313" key="6">
    <source>
        <dbReference type="Proteomes" id="UP000306584"/>
    </source>
</evidence>
<comment type="caution">
    <text evidence="5">The sequence shown here is derived from an EMBL/GenBank/DDBJ whole genome shotgun (WGS) entry which is preliminary data.</text>
</comment>
<reference evidence="5 6" key="1">
    <citation type="submission" date="2018-10" db="EMBL/GenBank/DDBJ databases">
        <title>Fifty Aureobasidium pullulans genomes reveal a recombining polyextremotolerant generalist.</title>
        <authorList>
            <person name="Gostincar C."/>
            <person name="Turk M."/>
            <person name="Zajc J."/>
            <person name="Gunde-Cimerman N."/>
        </authorList>
    </citation>
    <scope>NUCLEOTIDE SEQUENCE [LARGE SCALE GENOMIC DNA]</scope>
    <source>
        <strain evidence="5 6">EXF-6604</strain>
    </source>
</reference>
<accession>A0A4S9LM93</accession>
<feature type="region of interest" description="Disordered" evidence="3">
    <location>
        <begin position="262"/>
        <end position="297"/>
    </location>
</feature>
<dbReference type="InterPro" id="IPR004827">
    <property type="entry name" value="bZIP"/>
</dbReference>
<keyword evidence="2" id="KW-0539">Nucleus</keyword>
<dbReference type="Gene3D" id="1.20.5.170">
    <property type="match status" value="1"/>
</dbReference>
<name>A0A4S9LM93_AURPU</name>
<sequence length="297" mass="33431">PAPNVEATSFVQRRSCLLLLTRSRGTCATTHWEPFISYLLPQPASSDKTLLPARLDCSAFPSIQSNMEYQQACGGTTSACHHPVYATHNQDYTHAHHMWAAVPQYHYGYEQHSLASPVGNTLTQAPVVSPINTTSTEPIAVDGRNGFVTMPPGQPLIYRSGVEGDYGQPTSPTVEFNVDELLEYQRRRSSATSEEKEPLTPAQRRRKAQNRAAQRAFRDRKRQRVQDLEAQLSALEVRTNSLESDNERLKHELLLTRDENEVLRSITQPQHPSNTLQPDRRRRTMKAGGTDLHLPLQ</sequence>
<organism evidence="5 6">
    <name type="scientific">Aureobasidium pullulans</name>
    <name type="common">Black yeast</name>
    <name type="synonym">Pullularia pullulans</name>
    <dbReference type="NCBI Taxonomy" id="5580"/>
    <lineage>
        <taxon>Eukaryota</taxon>
        <taxon>Fungi</taxon>
        <taxon>Dikarya</taxon>
        <taxon>Ascomycota</taxon>
        <taxon>Pezizomycotina</taxon>
        <taxon>Dothideomycetes</taxon>
        <taxon>Dothideomycetidae</taxon>
        <taxon>Dothideales</taxon>
        <taxon>Saccotheciaceae</taxon>
        <taxon>Aureobasidium</taxon>
    </lineage>
</organism>
<dbReference type="InterPro" id="IPR046347">
    <property type="entry name" value="bZIP_sf"/>
</dbReference>